<name>A0A6A5WBQ9_9PLEO</name>
<dbReference type="Proteomes" id="UP000799779">
    <property type="component" value="Unassembled WGS sequence"/>
</dbReference>
<gene>
    <name evidence="3" type="ORF">P154DRAFT_495334</name>
</gene>
<dbReference type="GO" id="GO:0016491">
    <property type="term" value="F:oxidoreductase activity"/>
    <property type="evidence" value="ECO:0007669"/>
    <property type="project" value="UniProtKB-KW"/>
</dbReference>
<evidence type="ECO:0000256" key="2">
    <source>
        <dbReference type="ARBA" id="ARBA00023002"/>
    </source>
</evidence>
<evidence type="ECO:0000256" key="1">
    <source>
        <dbReference type="ARBA" id="ARBA00006484"/>
    </source>
</evidence>
<dbReference type="InterPro" id="IPR002347">
    <property type="entry name" value="SDR_fam"/>
</dbReference>
<dbReference type="EMBL" id="ML977604">
    <property type="protein sequence ID" value="KAF1998344.1"/>
    <property type="molecule type" value="Genomic_DNA"/>
</dbReference>
<dbReference type="Pfam" id="PF00106">
    <property type="entry name" value="adh_short"/>
    <property type="match status" value="1"/>
</dbReference>
<sequence length="284" mass="30557">MPQLTWLVTGCTSGLGKQFIHSILARGDKAIATARGDISRLDVLAKAGAKVYSLDVTASPTDINAIVGTIVEENGQIDIVVPNAGYIEAGISEEVSYEQYLSQFAVNFFGVVKTTQAILPHFRAQKAGTIVFMGSVGGIAGDPGAGPYCSTKHALEGWYECLKIETAPFGIRSIIFELGHFRTKVFNPEHIQIRSSAIEDYTPLRTMVEGFIRGVDGNQPGDPKQAVEVILDVIRGEGAAEGKAFPDRLPLGGDCLVAMRKKAVSNLTVCNEWEDVIRSTDIAK</sequence>
<dbReference type="InterPro" id="IPR036291">
    <property type="entry name" value="NAD(P)-bd_dom_sf"/>
</dbReference>
<dbReference type="AlphaFoldDB" id="A0A6A5WBQ9"/>
<dbReference type="PANTHER" id="PTHR43976">
    <property type="entry name" value="SHORT CHAIN DEHYDROGENASE"/>
    <property type="match status" value="1"/>
</dbReference>
<dbReference type="PRINTS" id="PR00081">
    <property type="entry name" value="GDHRDH"/>
</dbReference>
<protein>
    <submittedName>
        <fullName evidence="3">Short-chain oxidoreductase</fullName>
    </submittedName>
</protein>
<keyword evidence="4" id="KW-1185">Reference proteome</keyword>
<dbReference type="PANTHER" id="PTHR43976:SF16">
    <property type="entry name" value="SHORT-CHAIN DEHYDROGENASE_REDUCTASE FAMILY PROTEIN"/>
    <property type="match status" value="1"/>
</dbReference>
<organism evidence="3 4">
    <name type="scientific">Amniculicola lignicola CBS 123094</name>
    <dbReference type="NCBI Taxonomy" id="1392246"/>
    <lineage>
        <taxon>Eukaryota</taxon>
        <taxon>Fungi</taxon>
        <taxon>Dikarya</taxon>
        <taxon>Ascomycota</taxon>
        <taxon>Pezizomycotina</taxon>
        <taxon>Dothideomycetes</taxon>
        <taxon>Pleosporomycetidae</taxon>
        <taxon>Pleosporales</taxon>
        <taxon>Amniculicolaceae</taxon>
        <taxon>Amniculicola</taxon>
    </lineage>
</organism>
<dbReference type="CDD" id="cd05374">
    <property type="entry name" value="17beta-HSD-like_SDR_c"/>
    <property type="match status" value="1"/>
</dbReference>
<comment type="similarity">
    <text evidence="1">Belongs to the short-chain dehydrogenases/reductases (SDR) family.</text>
</comment>
<keyword evidence="2" id="KW-0560">Oxidoreductase</keyword>
<proteinExistence type="inferred from homology"/>
<evidence type="ECO:0000313" key="4">
    <source>
        <dbReference type="Proteomes" id="UP000799779"/>
    </source>
</evidence>
<dbReference type="InterPro" id="IPR051911">
    <property type="entry name" value="SDR_oxidoreductase"/>
</dbReference>
<dbReference type="Gene3D" id="3.40.50.720">
    <property type="entry name" value="NAD(P)-binding Rossmann-like Domain"/>
    <property type="match status" value="1"/>
</dbReference>
<dbReference type="SUPFAM" id="SSF51735">
    <property type="entry name" value="NAD(P)-binding Rossmann-fold domains"/>
    <property type="match status" value="1"/>
</dbReference>
<reference evidence="3" key="1">
    <citation type="journal article" date="2020" name="Stud. Mycol.">
        <title>101 Dothideomycetes genomes: a test case for predicting lifestyles and emergence of pathogens.</title>
        <authorList>
            <person name="Haridas S."/>
            <person name="Albert R."/>
            <person name="Binder M."/>
            <person name="Bloem J."/>
            <person name="Labutti K."/>
            <person name="Salamov A."/>
            <person name="Andreopoulos B."/>
            <person name="Baker S."/>
            <person name="Barry K."/>
            <person name="Bills G."/>
            <person name="Bluhm B."/>
            <person name="Cannon C."/>
            <person name="Castanera R."/>
            <person name="Culley D."/>
            <person name="Daum C."/>
            <person name="Ezra D."/>
            <person name="Gonzalez J."/>
            <person name="Henrissat B."/>
            <person name="Kuo A."/>
            <person name="Liang C."/>
            <person name="Lipzen A."/>
            <person name="Lutzoni F."/>
            <person name="Magnuson J."/>
            <person name="Mondo S."/>
            <person name="Nolan M."/>
            <person name="Ohm R."/>
            <person name="Pangilinan J."/>
            <person name="Park H.-J."/>
            <person name="Ramirez L."/>
            <person name="Alfaro M."/>
            <person name="Sun H."/>
            <person name="Tritt A."/>
            <person name="Yoshinaga Y."/>
            <person name="Zwiers L.-H."/>
            <person name="Turgeon B."/>
            <person name="Goodwin S."/>
            <person name="Spatafora J."/>
            <person name="Crous P."/>
            <person name="Grigoriev I."/>
        </authorList>
    </citation>
    <scope>NUCLEOTIDE SEQUENCE</scope>
    <source>
        <strain evidence="3">CBS 123094</strain>
    </source>
</reference>
<evidence type="ECO:0000313" key="3">
    <source>
        <dbReference type="EMBL" id="KAF1998344.1"/>
    </source>
</evidence>
<dbReference type="OrthoDB" id="1274115at2759"/>
<accession>A0A6A5WBQ9</accession>